<dbReference type="InterPro" id="IPR032675">
    <property type="entry name" value="LRR_dom_sf"/>
</dbReference>
<reference evidence="4 5" key="2">
    <citation type="submission" date="2024-07" db="EMBL/GenBank/DDBJ databases">
        <authorList>
            <person name="Akdeniz Z."/>
        </authorList>
    </citation>
    <scope>NUCLEOTIDE SEQUENCE [LARGE SCALE GENOMIC DNA]</scope>
</reference>
<keyword evidence="5" id="KW-1185">Reference proteome</keyword>
<dbReference type="Gene3D" id="3.80.10.10">
    <property type="entry name" value="Ribonuclease Inhibitor"/>
    <property type="match status" value="1"/>
</dbReference>
<evidence type="ECO:0000313" key="5">
    <source>
        <dbReference type="Proteomes" id="UP001642409"/>
    </source>
</evidence>
<evidence type="ECO:0000256" key="1">
    <source>
        <dbReference type="ARBA" id="ARBA00022614"/>
    </source>
</evidence>
<name>A0AA86U8I1_9EUKA</name>
<keyword evidence="1" id="KW-0433">Leucine-rich repeat</keyword>
<evidence type="ECO:0000256" key="2">
    <source>
        <dbReference type="ARBA" id="ARBA00022737"/>
    </source>
</evidence>
<accession>A0AA86U8I1</accession>
<protein>
    <submittedName>
        <fullName evidence="3">Leucine-rich repeat domain-containing protein</fullName>
    </submittedName>
    <submittedName>
        <fullName evidence="4">Leucine-rich_repeat domain-containing protein</fullName>
    </submittedName>
</protein>
<comment type="caution">
    <text evidence="3">The sequence shown here is derived from an EMBL/GenBank/DDBJ whole genome shotgun (WGS) entry which is preliminary data.</text>
</comment>
<organism evidence="3">
    <name type="scientific">Hexamita inflata</name>
    <dbReference type="NCBI Taxonomy" id="28002"/>
    <lineage>
        <taxon>Eukaryota</taxon>
        <taxon>Metamonada</taxon>
        <taxon>Diplomonadida</taxon>
        <taxon>Hexamitidae</taxon>
        <taxon>Hexamitinae</taxon>
        <taxon>Hexamita</taxon>
    </lineage>
</organism>
<dbReference type="PANTHER" id="PTHR46652">
    <property type="entry name" value="LEUCINE-RICH REPEAT AND IQ DOMAIN-CONTAINING PROTEIN 1-RELATED"/>
    <property type="match status" value="1"/>
</dbReference>
<dbReference type="EMBL" id="CATOUU010000695">
    <property type="protein sequence ID" value="CAI9941682.1"/>
    <property type="molecule type" value="Genomic_DNA"/>
</dbReference>
<proteinExistence type="predicted"/>
<reference evidence="3" key="1">
    <citation type="submission" date="2023-06" db="EMBL/GenBank/DDBJ databases">
        <authorList>
            <person name="Kurt Z."/>
        </authorList>
    </citation>
    <scope>NUCLEOTIDE SEQUENCE</scope>
</reference>
<dbReference type="SUPFAM" id="SSF52058">
    <property type="entry name" value="L domain-like"/>
    <property type="match status" value="1"/>
</dbReference>
<dbReference type="PROSITE" id="PS51450">
    <property type="entry name" value="LRR"/>
    <property type="match status" value="1"/>
</dbReference>
<dbReference type="InterPro" id="IPR050836">
    <property type="entry name" value="SDS22/Internalin_LRR"/>
</dbReference>
<gene>
    <name evidence="3" type="ORF">HINF_LOCUS29327</name>
    <name evidence="4" type="ORF">HINF_LOCUS32183</name>
</gene>
<sequence length="210" mass="25082">MNEHESELNLSDQKITNLNYLDDLNCTKLTAYNCSSLNLLTRNRSITELEIKHCKIEHIQNLQCMSNVQKLIIEDTQIQEIQLETLTKIAWMSLRRNKIKNIHSIQSLSNITQLTLAQNQIIDPEPLSYLHQLTWLDISNNSITKIEFIRNLQKNYRLNYATQSNRRYQPNYFNSYSPIFRFKLQFYCKYEHACQQQQINFFVTQQQQNQ</sequence>
<keyword evidence="2" id="KW-0677">Repeat</keyword>
<dbReference type="PANTHER" id="PTHR46652:SF3">
    <property type="entry name" value="LEUCINE-RICH REPEAT-CONTAINING PROTEIN 9"/>
    <property type="match status" value="1"/>
</dbReference>
<evidence type="ECO:0000313" key="4">
    <source>
        <dbReference type="EMBL" id="CAL6029216.1"/>
    </source>
</evidence>
<dbReference type="Proteomes" id="UP001642409">
    <property type="component" value="Unassembled WGS sequence"/>
</dbReference>
<evidence type="ECO:0000313" key="3">
    <source>
        <dbReference type="EMBL" id="CAI9941682.1"/>
    </source>
</evidence>
<dbReference type="EMBL" id="CAXDID020000109">
    <property type="protein sequence ID" value="CAL6029216.1"/>
    <property type="molecule type" value="Genomic_DNA"/>
</dbReference>
<dbReference type="InterPro" id="IPR001611">
    <property type="entry name" value="Leu-rich_rpt"/>
</dbReference>
<dbReference type="AlphaFoldDB" id="A0AA86U8I1"/>